<evidence type="ECO:0000313" key="2">
    <source>
        <dbReference type="Proteomes" id="UP001057402"/>
    </source>
</evidence>
<name>A0ACB9QIS3_9MYRT</name>
<dbReference type="EMBL" id="CM042885">
    <property type="protein sequence ID" value="KAI4365044.1"/>
    <property type="molecule type" value="Genomic_DNA"/>
</dbReference>
<keyword evidence="2" id="KW-1185">Reference proteome</keyword>
<protein>
    <submittedName>
        <fullName evidence="1">Uncharacterized protein</fullName>
    </submittedName>
</protein>
<gene>
    <name evidence="1" type="ORF">MLD38_021064</name>
</gene>
<dbReference type="Proteomes" id="UP001057402">
    <property type="component" value="Chromosome 6"/>
</dbReference>
<sequence>MMIARDFNSQRFPHPCTQGFTFVATPTLPKGSSLGWSWNKHLGLGLGLSSTMKKGVGGRIRARVRARAASGDEDDGQKQRVVGRRAYPFHEIEPKWQEYWEKERTFRTPDEIDTSKPKFYVLDMFPYPSGAGLHVGHPLGYTATDILARFKRMQGYNVLHPMGWDAFGLPAEQYAIETGTHPKVTTLRNINRFRSQLKLLGFSYDWDREISTTEPDYYKWTQWIFLQLFKRGLAYQAEVPVNWCPALGTVLANEEVVDGVSERGGHPVIRKPMRQWMLKITEYADRLLEDLDDLEWPESVKEMQRNWIGRSEGAELIFNVLDGNGLASNVELVVYTTRPDTIFGATYLVVAPEHPLLLSFASEAQLKHVEEYKDIASRKSDLERTELQKEKTGIFSGTYARNPANGEAIPIWVADYVLGSYGTGAIMAVPAHDSRDYEFAVKYDIPIRWVVSPSDDAVPDTGKAYSGEGTLSNSSNMASGLDINGLLSAEAASRVIEWAEKTGSGKKKVNYKLRDWLFARQRYWGEPIPVIFLDETGESVPLDEDELPLLLPELDDFTPTGTGEPPLSKAESWLKTTDASSGKPARRETSTMPQWAGSCWYYLRFMDPKNSKELVAKNKERYWGPVDVYVGGAEHAVLHLLYARFWHKVLYDIGIVSTKEPFKCVINQGIILGEIQYTAYKNAEGNYVSAESTDSLNGCTQEIVSEEYVKKSGEFFVLKGNPELRVAARAYKMSKSRGNVVNPDDVVFQYGADSLRLYEMFMGPFRDSKTWSTSGIDGVHRFLGRTWRLVVGSPLSDGTFPDRTMAVEDKPNLEQLRAIHRCIAKVTEEIQGTRFNTGISAMMEFINAAYKWEKLPRRVIEEFVLLLSPYAPHISEELWFRLGNTNSLAYEQFPTANPDYLKDSLIILPVQINGKTRGTIQVEEDCSEEDAFLLASQDEKLSRYIDGKPIKKRIFVPGKILNVILDRQSVKVGV</sequence>
<reference evidence="2" key="1">
    <citation type="journal article" date="2023" name="Front. Plant Sci.">
        <title>Chromosomal-level genome assembly of Melastoma candidum provides insights into trichome evolution.</title>
        <authorList>
            <person name="Zhong Y."/>
            <person name="Wu W."/>
            <person name="Sun C."/>
            <person name="Zou P."/>
            <person name="Liu Y."/>
            <person name="Dai S."/>
            <person name="Zhou R."/>
        </authorList>
    </citation>
    <scope>NUCLEOTIDE SEQUENCE [LARGE SCALE GENOMIC DNA]</scope>
</reference>
<evidence type="ECO:0000313" key="1">
    <source>
        <dbReference type="EMBL" id="KAI4365044.1"/>
    </source>
</evidence>
<organism evidence="1 2">
    <name type="scientific">Melastoma candidum</name>
    <dbReference type="NCBI Taxonomy" id="119954"/>
    <lineage>
        <taxon>Eukaryota</taxon>
        <taxon>Viridiplantae</taxon>
        <taxon>Streptophyta</taxon>
        <taxon>Embryophyta</taxon>
        <taxon>Tracheophyta</taxon>
        <taxon>Spermatophyta</taxon>
        <taxon>Magnoliopsida</taxon>
        <taxon>eudicotyledons</taxon>
        <taxon>Gunneridae</taxon>
        <taxon>Pentapetalae</taxon>
        <taxon>rosids</taxon>
        <taxon>malvids</taxon>
        <taxon>Myrtales</taxon>
        <taxon>Melastomataceae</taxon>
        <taxon>Melastomatoideae</taxon>
        <taxon>Melastomateae</taxon>
        <taxon>Melastoma</taxon>
    </lineage>
</organism>
<comment type="caution">
    <text evidence="1">The sequence shown here is derived from an EMBL/GenBank/DDBJ whole genome shotgun (WGS) entry which is preliminary data.</text>
</comment>
<proteinExistence type="predicted"/>
<accession>A0ACB9QIS3</accession>